<dbReference type="GO" id="GO:0003676">
    <property type="term" value="F:nucleic acid binding"/>
    <property type="evidence" value="ECO:0007669"/>
    <property type="project" value="InterPro"/>
</dbReference>
<dbReference type="GO" id="GO:0004523">
    <property type="term" value="F:RNA-DNA hybrid ribonuclease activity"/>
    <property type="evidence" value="ECO:0007669"/>
    <property type="project" value="UniProtKB-EC"/>
</dbReference>
<accession>A0A6A5XU68</accession>
<evidence type="ECO:0000256" key="7">
    <source>
        <dbReference type="ARBA" id="ARBA00022801"/>
    </source>
</evidence>
<comment type="catalytic activity">
    <reaction evidence="1">
        <text>Endonucleolytic cleavage to 5'-phosphomonoester.</text>
        <dbReference type="EC" id="3.1.26.4"/>
    </reaction>
</comment>
<dbReference type="InterPro" id="IPR009027">
    <property type="entry name" value="Ribosomal_bL9/RNase_H1_N"/>
</dbReference>
<dbReference type="Gene3D" id="3.40.970.10">
    <property type="entry name" value="Ribonuclease H1, N-terminal domain"/>
    <property type="match status" value="2"/>
</dbReference>
<dbReference type="GO" id="GO:0046872">
    <property type="term" value="F:metal ion binding"/>
    <property type="evidence" value="ECO:0007669"/>
    <property type="project" value="UniProtKB-KW"/>
</dbReference>
<comment type="similarity">
    <text evidence="2">Belongs to the RNase H family.</text>
</comment>
<dbReference type="OrthoDB" id="407198at2759"/>
<organism evidence="10 11">
    <name type="scientific">Aaosphaeria arxii CBS 175.79</name>
    <dbReference type="NCBI Taxonomy" id="1450172"/>
    <lineage>
        <taxon>Eukaryota</taxon>
        <taxon>Fungi</taxon>
        <taxon>Dikarya</taxon>
        <taxon>Ascomycota</taxon>
        <taxon>Pezizomycotina</taxon>
        <taxon>Dothideomycetes</taxon>
        <taxon>Pleosporomycetidae</taxon>
        <taxon>Pleosporales</taxon>
        <taxon>Pleosporales incertae sedis</taxon>
        <taxon>Aaosphaeria</taxon>
    </lineage>
</organism>
<dbReference type="InterPro" id="IPR012337">
    <property type="entry name" value="RNaseH-like_sf"/>
</dbReference>
<keyword evidence="4" id="KW-0540">Nuclease</keyword>
<dbReference type="GeneID" id="54285479"/>
<feature type="domain" description="RNase H type-1" evidence="9">
    <location>
        <begin position="300"/>
        <end position="452"/>
    </location>
</feature>
<evidence type="ECO:0000256" key="8">
    <source>
        <dbReference type="SAM" id="MobiDB-lite"/>
    </source>
</evidence>
<gene>
    <name evidence="10" type="ORF">BU24DRAFT_422812</name>
</gene>
<dbReference type="Pfam" id="PF01693">
    <property type="entry name" value="Cauli_VI"/>
    <property type="match status" value="2"/>
</dbReference>
<dbReference type="CDD" id="cd09280">
    <property type="entry name" value="RNase_HI_eukaryote_like"/>
    <property type="match status" value="1"/>
</dbReference>
<dbReference type="EC" id="3.1.26.4" evidence="3"/>
<dbReference type="PROSITE" id="PS50879">
    <property type="entry name" value="RNASE_H_1"/>
    <property type="match status" value="1"/>
</dbReference>
<dbReference type="FunFam" id="3.30.420.10:FF:000090">
    <property type="entry name" value="Ribonuclease H"/>
    <property type="match status" value="1"/>
</dbReference>
<protein>
    <recommendedName>
        <fullName evidence="3">ribonuclease H</fullName>
        <ecNumber evidence="3">3.1.26.4</ecNumber>
    </recommendedName>
</protein>
<reference evidence="10" key="1">
    <citation type="journal article" date="2020" name="Stud. Mycol.">
        <title>101 Dothideomycetes genomes: a test case for predicting lifestyles and emergence of pathogens.</title>
        <authorList>
            <person name="Haridas S."/>
            <person name="Albert R."/>
            <person name="Binder M."/>
            <person name="Bloem J."/>
            <person name="Labutti K."/>
            <person name="Salamov A."/>
            <person name="Andreopoulos B."/>
            <person name="Baker S."/>
            <person name="Barry K."/>
            <person name="Bills G."/>
            <person name="Bluhm B."/>
            <person name="Cannon C."/>
            <person name="Castanera R."/>
            <person name="Culley D."/>
            <person name="Daum C."/>
            <person name="Ezra D."/>
            <person name="Gonzalez J."/>
            <person name="Henrissat B."/>
            <person name="Kuo A."/>
            <person name="Liang C."/>
            <person name="Lipzen A."/>
            <person name="Lutzoni F."/>
            <person name="Magnuson J."/>
            <person name="Mondo S."/>
            <person name="Nolan M."/>
            <person name="Ohm R."/>
            <person name="Pangilinan J."/>
            <person name="Park H.-J."/>
            <person name="Ramirez L."/>
            <person name="Alfaro M."/>
            <person name="Sun H."/>
            <person name="Tritt A."/>
            <person name="Yoshinaga Y."/>
            <person name="Zwiers L.-H."/>
            <person name="Turgeon B."/>
            <person name="Goodwin S."/>
            <person name="Spatafora J."/>
            <person name="Crous P."/>
            <person name="Grigoriev I."/>
        </authorList>
    </citation>
    <scope>NUCLEOTIDE SEQUENCE</scope>
    <source>
        <strain evidence="10">CBS 175.79</strain>
    </source>
</reference>
<evidence type="ECO:0000256" key="4">
    <source>
        <dbReference type="ARBA" id="ARBA00022722"/>
    </source>
</evidence>
<dbReference type="GO" id="GO:0043137">
    <property type="term" value="P:DNA replication, removal of RNA primer"/>
    <property type="evidence" value="ECO:0007669"/>
    <property type="project" value="TreeGrafter"/>
</dbReference>
<proteinExistence type="inferred from homology"/>
<evidence type="ECO:0000256" key="1">
    <source>
        <dbReference type="ARBA" id="ARBA00000077"/>
    </source>
</evidence>
<dbReference type="EMBL" id="ML978069">
    <property type="protein sequence ID" value="KAF2016466.1"/>
    <property type="molecule type" value="Genomic_DNA"/>
</dbReference>
<evidence type="ECO:0000256" key="2">
    <source>
        <dbReference type="ARBA" id="ARBA00005300"/>
    </source>
</evidence>
<dbReference type="InterPro" id="IPR050092">
    <property type="entry name" value="RNase_H"/>
</dbReference>
<dbReference type="InterPro" id="IPR002156">
    <property type="entry name" value="RNaseH_domain"/>
</dbReference>
<feature type="compositionally biased region" description="Polar residues" evidence="8">
    <location>
        <begin position="198"/>
        <end position="213"/>
    </location>
</feature>
<dbReference type="PANTHER" id="PTHR10642">
    <property type="entry name" value="RIBONUCLEASE H1"/>
    <property type="match status" value="1"/>
</dbReference>
<dbReference type="SUPFAM" id="SSF53098">
    <property type="entry name" value="Ribonuclease H-like"/>
    <property type="match status" value="1"/>
</dbReference>
<evidence type="ECO:0000256" key="6">
    <source>
        <dbReference type="ARBA" id="ARBA00022759"/>
    </source>
</evidence>
<dbReference type="AlphaFoldDB" id="A0A6A5XU68"/>
<name>A0A6A5XU68_9PLEO</name>
<sequence>MPAFRPLFAATRTRNGYTNHVNSTALLLHKTSPLVCSPTPSHHRALASLAPALHPTLPFIHLSRNMNRPKSVATSTSSQKRKRSTVSYYVVKRGWKPDIYMNWSDVQEQIKGFPNSYQQRFDTLAEAEAFLASDGVPKPKTPTDGQVRFYAVRGGPGQGIYTSWDEAKPHIHGQKGVKHHKFNTREEAESFVNNEVGTASASASNGPGSTTSIKGEFDSEPSLADVRNGSKIGDGAKRKKTARGPIAIINGTYEPGEGPLPPDAEDGFDRRLMLNPLTGQIEYKTEEQLNRTMRQPTGNFTGPLVIYTDGSTLGNGRVGAVGGIGVYFGPQDPRNLSEPLPLQPKPTNQRAELTAIKRAVELAPIDKEVLIYSDSNYAIKCVTEWFQRWEKNGKWLTSGGKPVENRDLVEPVIARIREREMAGARTKFQWIKGHADNAGNTAADSLARGGSRQATLIANGMR</sequence>
<evidence type="ECO:0000256" key="3">
    <source>
        <dbReference type="ARBA" id="ARBA00012180"/>
    </source>
</evidence>
<evidence type="ECO:0000313" key="10">
    <source>
        <dbReference type="EMBL" id="KAF2016466.1"/>
    </source>
</evidence>
<dbReference type="RefSeq" id="XP_033384805.1">
    <property type="nucleotide sequence ID" value="XM_033528082.1"/>
</dbReference>
<dbReference type="Proteomes" id="UP000799778">
    <property type="component" value="Unassembled WGS sequence"/>
</dbReference>
<dbReference type="SUPFAM" id="SSF55658">
    <property type="entry name" value="L9 N-domain-like"/>
    <property type="match status" value="2"/>
</dbReference>
<dbReference type="PANTHER" id="PTHR10642:SF26">
    <property type="entry name" value="RIBONUCLEASE H1"/>
    <property type="match status" value="1"/>
</dbReference>
<feature type="region of interest" description="Disordered" evidence="8">
    <location>
        <begin position="198"/>
        <end position="240"/>
    </location>
</feature>
<dbReference type="InterPro" id="IPR011320">
    <property type="entry name" value="RNase_H1_N"/>
</dbReference>
<dbReference type="InterPro" id="IPR036397">
    <property type="entry name" value="RNaseH_sf"/>
</dbReference>
<keyword evidence="6" id="KW-0255">Endonuclease</keyword>
<evidence type="ECO:0000259" key="9">
    <source>
        <dbReference type="PROSITE" id="PS50879"/>
    </source>
</evidence>
<keyword evidence="7" id="KW-0378">Hydrolase</keyword>
<dbReference type="Pfam" id="PF00075">
    <property type="entry name" value="RNase_H"/>
    <property type="match status" value="1"/>
</dbReference>
<keyword evidence="11" id="KW-1185">Reference proteome</keyword>
<keyword evidence="5" id="KW-0479">Metal-binding</keyword>
<evidence type="ECO:0000313" key="11">
    <source>
        <dbReference type="Proteomes" id="UP000799778"/>
    </source>
</evidence>
<dbReference type="InterPro" id="IPR037056">
    <property type="entry name" value="RNase_H1_N_sf"/>
</dbReference>
<dbReference type="Gene3D" id="3.30.420.10">
    <property type="entry name" value="Ribonuclease H-like superfamily/Ribonuclease H"/>
    <property type="match status" value="1"/>
</dbReference>
<evidence type="ECO:0000256" key="5">
    <source>
        <dbReference type="ARBA" id="ARBA00022723"/>
    </source>
</evidence>